<proteinExistence type="inferred from homology"/>
<keyword evidence="14" id="KW-1133">Transmembrane helix</keyword>
<evidence type="ECO:0000256" key="1">
    <source>
        <dbReference type="ARBA" id="ARBA00001946"/>
    </source>
</evidence>
<dbReference type="PANTHER" id="PTHR11774:SF4">
    <property type="entry name" value="GERANYLGERANYL TRANSFERASE TYPE-1 SUBUNIT BETA"/>
    <property type="match status" value="1"/>
</dbReference>
<comment type="cofactor">
    <cofactor evidence="2">
        <name>Zn(2+)</name>
        <dbReference type="ChEBI" id="CHEBI:29105"/>
    </cofactor>
</comment>
<feature type="compositionally biased region" description="Polar residues" evidence="13">
    <location>
        <begin position="380"/>
        <end position="391"/>
    </location>
</feature>
<dbReference type="Gene3D" id="1.50.10.20">
    <property type="match status" value="1"/>
</dbReference>
<dbReference type="InterPro" id="IPR011993">
    <property type="entry name" value="PH-like_dom_sf"/>
</dbReference>
<keyword evidence="10" id="KW-0862">Zinc</keyword>
<dbReference type="InterPro" id="IPR008930">
    <property type="entry name" value="Terpenoid_cyclase/PrenylTrfase"/>
</dbReference>
<feature type="compositionally biased region" description="Low complexity" evidence="13">
    <location>
        <begin position="591"/>
        <end position="602"/>
    </location>
</feature>
<dbReference type="STRING" id="246404.A0A507EH34"/>
<feature type="region of interest" description="Disordered" evidence="13">
    <location>
        <begin position="617"/>
        <end position="674"/>
    </location>
</feature>
<evidence type="ECO:0000256" key="8">
    <source>
        <dbReference type="ARBA" id="ARBA00022723"/>
    </source>
</evidence>
<feature type="region of interest" description="Disordered" evidence="13">
    <location>
        <begin position="373"/>
        <end position="428"/>
    </location>
</feature>
<dbReference type="AlphaFoldDB" id="A0A507EH34"/>
<evidence type="ECO:0000256" key="12">
    <source>
        <dbReference type="ARBA" id="ARBA00031713"/>
    </source>
</evidence>
<evidence type="ECO:0000256" key="5">
    <source>
        <dbReference type="ARBA" id="ARBA00020603"/>
    </source>
</evidence>
<dbReference type="OrthoDB" id="24893at2759"/>
<dbReference type="PANTHER" id="PTHR11774">
    <property type="entry name" value="GERANYLGERANYL TRANSFERASE TYPE BETA SUBUNIT"/>
    <property type="match status" value="1"/>
</dbReference>
<dbReference type="CDD" id="cd13220">
    <property type="entry name" value="PH-GRAM_GRAMDC"/>
    <property type="match status" value="1"/>
</dbReference>
<dbReference type="InterPro" id="IPR041960">
    <property type="entry name" value="GGTase_I_beta"/>
</dbReference>
<keyword evidence="14" id="KW-0472">Membrane</keyword>
<feature type="region of interest" description="Disordered" evidence="13">
    <location>
        <begin position="585"/>
        <end position="605"/>
    </location>
</feature>
<keyword evidence="14" id="KW-0812">Transmembrane</keyword>
<organism evidence="16 17">
    <name type="scientific">Chytriomyces confervae</name>
    <dbReference type="NCBI Taxonomy" id="246404"/>
    <lineage>
        <taxon>Eukaryota</taxon>
        <taxon>Fungi</taxon>
        <taxon>Fungi incertae sedis</taxon>
        <taxon>Chytridiomycota</taxon>
        <taxon>Chytridiomycota incertae sedis</taxon>
        <taxon>Chytridiomycetes</taxon>
        <taxon>Chytridiales</taxon>
        <taxon>Chytriomycetaceae</taxon>
        <taxon>Chytriomyces</taxon>
    </lineage>
</organism>
<evidence type="ECO:0000256" key="2">
    <source>
        <dbReference type="ARBA" id="ARBA00001947"/>
    </source>
</evidence>
<keyword evidence="11" id="KW-0460">Magnesium</keyword>
<comment type="cofactor">
    <cofactor evidence="1">
        <name>Mg(2+)</name>
        <dbReference type="ChEBI" id="CHEBI:18420"/>
    </cofactor>
</comment>
<dbReference type="InterPro" id="IPR001330">
    <property type="entry name" value="Prenyltrans"/>
</dbReference>
<dbReference type="Pfam" id="PF02893">
    <property type="entry name" value="GRAM"/>
    <property type="match status" value="1"/>
</dbReference>
<dbReference type="EMBL" id="QEAP01000632">
    <property type="protein sequence ID" value="TPX63092.1"/>
    <property type="molecule type" value="Genomic_DNA"/>
</dbReference>
<dbReference type="InterPro" id="IPR045089">
    <property type="entry name" value="PGGT1B-like"/>
</dbReference>
<evidence type="ECO:0000259" key="15">
    <source>
        <dbReference type="SMART" id="SM00568"/>
    </source>
</evidence>
<dbReference type="GO" id="GO:0005953">
    <property type="term" value="C:CAAX-protein geranylgeranyltransferase complex"/>
    <property type="evidence" value="ECO:0007669"/>
    <property type="project" value="InterPro"/>
</dbReference>
<evidence type="ECO:0000256" key="3">
    <source>
        <dbReference type="ARBA" id="ARBA00010497"/>
    </source>
</evidence>
<dbReference type="CDD" id="cd02895">
    <property type="entry name" value="GGTase-I"/>
    <property type="match status" value="1"/>
</dbReference>
<dbReference type="GO" id="GO:0046872">
    <property type="term" value="F:metal ion binding"/>
    <property type="evidence" value="ECO:0007669"/>
    <property type="project" value="UniProtKB-KW"/>
</dbReference>
<keyword evidence="17" id="KW-1185">Reference proteome</keyword>
<comment type="caution">
    <text evidence="16">The sequence shown here is derived from an EMBL/GenBank/DDBJ whole genome shotgun (WGS) entry which is preliminary data.</text>
</comment>
<keyword evidence="8" id="KW-0479">Metal-binding</keyword>
<evidence type="ECO:0000256" key="11">
    <source>
        <dbReference type="ARBA" id="ARBA00022842"/>
    </source>
</evidence>
<evidence type="ECO:0000256" key="10">
    <source>
        <dbReference type="ARBA" id="ARBA00022833"/>
    </source>
</evidence>
<dbReference type="Gene3D" id="2.30.29.30">
    <property type="entry name" value="Pleckstrin-homology domain (PH domain)/Phosphotyrosine-binding domain (PTB)"/>
    <property type="match status" value="1"/>
</dbReference>
<dbReference type="InterPro" id="IPR004182">
    <property type="entry name" value="GRAM"/>
</dbReference>
<evidence type="ECO:0000256" key="7">
    <source>
        <dbReference type="ARBA" id="ARBA00022679"/>
    </source>
</evidence>
<protein>
    <recommendedName>
        <fullName evidence="5">Geranylgeranyl transferase type-1 subunit beta</fullName>
        <ecNumber evidence="4">2.5.1.59</ecNumber>
    </recommendedName>
    <alternativeName>
        <fullName evidence="12">Geranylgeranyl transferase type I subunit beta</fullName>
    </alternativeName>
</protein>
<feature type="transmembrane region" description="Helical" evidence="14">
    <location>
        <begin position="694"/>
        <end position="720"/>
    </location>
</feature>
<dbReference type="Proteomes" id="UP000320333">
    <property type="component" value="Unassembled WGS sequence"/>
</dbReference>
<evidence type="ECO:0000313" key="16">
    <source>
        <dbReference type="EMBL" id="TPX63092.1"/>
    </source>
</evidence>
<dbReference type="GO" id="GO:0004662">
    <property type="term" value="F:CAAX-protein geranylgeranyltransferase activity"/>
    <property type="evidence" value="ECO:0007669"/>
    <property type="project" value="UniProtKB-EC"/>
</dbReference>
<evidence type="ECO:0000313" key="17">
    <source>
        <dbReference type="Proteomes" id="UP000320333"/>
    </source>
</evidence>
<evidence type="ECO:0000256" key="6">
    <source>
        <dbReference type="ARBA" id="ARBA00022602"/>
    </source>
</evidence>
<feature type="compositionally biased region" description="Basic and acidic residues" evidence="13">
    <location>
        <begin position="406"/>
        <end position="415"/>
    </location>
</feature>
<comment type="similarity">
    <text evidence="3">Belongs to the protein prenyltransferase subunit beta family.</text>
</comment>
<name>A0A507EH34_9FUNG</name>
<feature type="compositionally biased region" description="Polar residues" evidence="13">
    <location>
        <begin position="636"/>
        <end position="672"/>
    </location>
</feature>
<dbReference type="Pfam" id="PF00432">
    <property type="entry name" value="Prenyltrans"/>
    <property type="match status" value="1"/>
</dbReference>
<dbReference type="SUPFAM" id="SSF48239">
    <property type="entry name" value="Terpenoid cyclases/Protein prenyltransferases"/>
    <property type="match status" value="1"/>
</dbReference>
<dbReference type="EC" id="2.5.1.59" evidence="4"/>
<evidence type="ECO:0000256" key="14">
    <source>
        <dbReference type="SAM" id="Phobius"/>
    </source>
</evidence>
<keyword evidence="6" id="KW-0637">Prenyltransferase</keyword>
<keyword evidence="7" id="KW-0808">Transferase</keyword>
<evidence type="ECO:0000256" key="4">
    <source>
        <dbReference type="ARBA" id="ARBA00012700"/>
    </source>
</evidence>
<dbReference type="SMART" id="SM00568">
    <property type="entry name" value="GRAM"/>
    <property type="match status" value="1"/>
</dbReference>
<evidence type="ECO:0000256" key="13">
    <source>
        <dbReference type="SAM" id="MobiDB-lite"/>
    </source>
</evidence>
<feature type="domain" description="GRAM" evidence="15">
    <location>
        <begin position="470"/>
        <end position="538"/>
    </location>
</feature>
<gene>
    <name evidence="16" type="ORF">CcCBS67573_g08768</name>
</gene>
<keyword evidence="9" id="KW-0677">Repeat</keyword>
<reference evidence="16 17" key="1">
    <citation type="journal article" date="2019" name="Sci. Rep.">
        <title>Comparative genomics of chytrid fungi reveal insights into the obligate biotrophic and pathogenic lifestyle of Synchytrium endobioticum.</title>
        <authorList>
            <person name="van de Vossenberg B.T.L.H."/>
            <person name="Warris S."/>
            <person name="Nguyen H.D.T."/>
            <person name="van Gent-Pelzer M.P.E."/>
            <person name="Joly D.L."/>
            <person name="van de Geest H.C."/>
            <person name="Bonants P.J.M."/>
            <person name="Smith D.S."/>
            <person name="Levesque C.A."/>
            <person name="van der Lee T.A.J."/>
        </authorList>
    </citation>
    <scope>NUCLEOTIDE SEQUENCE [LARGE SCALE GENOMIC DNA]</scope>
    <source>
        <strain evidence="16 17">CBS 675.73</strain>
    </source>
</reference>
<accession>A0A507EH34</accession>
<sequence>MTSPVDENAAKKAKTTSELKFPRKEDVRYFGYGLNLLPSHLTEYDTSRMAMAFYALSGLDICGAADSDFVRKNRRDWIDWVYAQQVLPSWDAGKETLPDGCTWTCFGFRGSPSSGRAFDPNATRSEKWCHDTSHVAMTYTALALLVILGDDLSRVNRVAIVNWLKHSQTKLGSFVASQDNSESDMRFLFSACSISSILNDFSGIDKDAAVRYILNSKSHENAFGQGAELEAHGGSTYCAVASLALMDRLDALDADSVKLHLIEWLLKRQQEDGGFAGRPGKVSDTCYSFWIGGTLEILGAYQFVDADANRAFLETTVSKSGGFSKVPDCNADPLHSYMGLAGLSVAQEPGLLPLVPSLNLTERAVETMQDTARLSAAEVETTSDTGRSSRFTRPLPMRRSSSYDHGLLDPLRRDSALPGDSFRPSNVSDAPRSDYYMAASRPLRDSAASVFSDSASTVNTSEFKNLAWEKVVHKLFKSVPQNEPLFVDYLCAFQGDHILHQGKMYLTPNFFLFYANIFGHVTCFEFPIQDILLIERAKTAYIIPNAIIVATSSKAYFFTSFVNREHTFMNMEYLINRHRETHKSFTPKILGSNTTNSSSNGTPILKKSNRRYEEELGGSYLNPEGGGSVFAEPESDNTTAGSATLESDPRNPTSRPLNNTNNGDTIQQHNKNSYSSATSQASLAASYLQMNGKMVAVFSVMVMSILLCMMLALGSAAVLWKIKSVIGRLEVLALAL</sequence>
<evidence type="ECO:0000256" key="9">
    <source>
        <dbReference type="ARBA" id="ARBA00022737"/>
    </source>
</evidence>